<evidence type="ECO:0000256" key="4">
    <source>
        <dbReference type="ARBA" id="ARBA00022622"/>
    </source>
</evidence>
<keyword evidence="6" id="KW-0654">Proteoglycan</keyword>
<evidence type="ECO:0000256" key="8">
    <source>
        <dbReference type="ARBA" id="ARBA00023180"/>
    </source>
</evidence>
<name>A0AAE1DBY2_9GAST</name>
<keyword evidence="3" id="KW-1003">Cell membrane</keyword>
<keyword evidence="5" id="KW-0732">Signal</keyword>
<evidence type="ECO:0000256" key="3">
    <source>
        <dbReference type="ARBA" id="ARBA00022475"/>
    </source>
</evidence>
<keyword evidence="7" id="KW-0472">Membrane</keyword>
<comment type="subcellular location">
    <subcellularLocation>
        <location evidence="1">Cell membrane</location>
        <topology evidence="1">Lipid-anchor</topology>
        <topology evidence="1">GPI-anchor</topology>
    </subcellularLocation>
</comment>
<sequence>MAEADGGNEFEYVTIINPYMMGWREDGKVQSSKFTIFVSSAPRHCSPVGPIGRCVGSKLRVCVVKVVKVRLQECLHGVKFVQGSDLTICPQTETCCTETMEGQLTSHSRKEHTAQLNKTFNLIQRTFIQRRRKFDAAVRFPQTSTPNFISIYLTLSPFNIHKSQPILIQPYPTWLFTKQLRPLQPSLTRLPDSRYLINFSPEDNKLPGLIPRDASNIPSVYVGALPCNALSAAPSSSCHAREINGYY</sequence>
<evidence type="ECO:0000256" key="10">
    <source>
        <dbReference type="ARBA" id="ARBA00023288"/>
    </source>
</evidence>
<protein>
    <submittedName>
        <fullName evidence="11">Uncharacterized protein</fullName>
    </submittedName>
</protein>
<evidence type="ECO:0000256" key="2">
    <source>
        <dbReference type="ARBA" id="ARBA00010260"/>
    </source>
</evidence>
<dbReference type="GO" id="GO:0009966">
    <property type="term" value="P:regulation of signal transduction"/>
    <property type="evidence" value="ECO:0007669"/>
    <property type="project" value="InterPro"/>
</dbReference>
<accession>A0AAE1DBY2</accession>
<dbReference type="Pfam" id="PF01153">
    <property type="entry name" value="Glypican"/>
    <property type="match status" value="1"/>
</dbReference>
<keyword evidence="8" id="KW-0325">Glycoprotein</keyword>
<evidence type="ECO:0000256" key="9">
    <source>
        <dbReference type="ARBA" id="ARBA00023207"/>
    </source>
</evidence>
<dbReference type="EMBL" id="JAWDGP010004369">
    <property type="protein sequence ID" value="KAK3764866.1"/>
    <property type="molecule type" value="Genomic_DNA"/>
</dbReference>
<dbReference type="GO" id="GO:0005886">
    <property type="term" value="C:plasma membrane"/>
    <property type="evidence" value="ECO:0007669"/>
    <property type="project" value="UniProtKB-SubCell"/>
</dbReference>
<evidence type="ECO:0000256" key="5">
    <source>
        <dbReference type="ARBA" id="ARBA00022729"/>
    </source>
</evidence>
<evidence type="ECO:0000313" key="11">
    <source>
        <dbReference type="EMBL" id="KAK3764866.1"/>
    </source>
</evidence>
<evidence type="ECO:0000313" key="12">
    <source>
        <dbReference type="Proteomes" id="UP001283361"/>
    </source>
</evidence>
<evidence type="ECO:0000256" key="6">
    <source>
        <dbReference type="ARBA" id="ARBA00022974"/>
    </source>
</evidence>
<dbReference type="InterPro" id="IPR001863">
    <property type="entry name" value="Glypican"/>
</dbReference>
<keyword evidence="9" id="KW-0357">Heparan sulfate</keyword>
<comment type="similarity">
    <text evidence="2">Belongs to the glypican family.</text>
</comment>
<evidence type="ECO:0000256" key="1">
    <source>
        <dbReference type="ARBA" id="ARBA00004609"/>
    </source>
</evidence>
<keyword evidence="12" id="KW-1185">Reference proteome</keyword>
<evidence type="ECO:0000256" key="7">
    <source>
        <dbReference type="ARBA" id="ARBA00023136"/>
    </source>
</evidence>
<dbReference type="GO" id="GO:0098552">
    <property type="term" value="C:side of membrane"/>
    <property type="evidence" value="ECO:0007669"/>
    <property type="project" value="UniProtKB-KW"/>
</dbReference>
<comment type="caution">
    <text evidence="11">The sequence shown here is derived from an EMBL/GenBank/DDBJ whole genome shotgun (WGS) entry which is preliminary data.</text>
</comment>
<keyword evidence="4" id="KW-0336">GPI-anchor</keyword>
<reference evidence="11" key="1">
    <citation type="journal article" date="2023" name="G3 (Bethesda)">
        <title>A reference genome for the long-term kleptoplast-retaining sea slug Elysia crispata morphotype clarki.</title>
        <authorList>
            <person name="Eastman K.E."/>
            <person name="Pendleton A.L."/>
            <person name="Shaikh M.A."/>
            <person name="Suttiyut T."/>
            <person name="Ogas R."/>
            <person name="Tomko P."/>
            <person name="Gavelis G."/>
            <person name="Widhalm J.R."/>
            <person name="Wisecaver J.H."/>
        </authorList>
    </citation>
    <scope>NUCLEOTIDE SEQUENCE</scope>
    <source>
        <strain evidence="11">ECLA1</strain>
    </source>
</reference>
<gene>
    <name evidence="11" type="ORF">RRG08_014820</name>
</gene>
<proteinExistence type="inferred from homology"/>
<keyword evidence="10" id="KW-0449">Lipoprotein</keyword>
<dbReference type="Proteomes" id="UP001283361">
    <property type="component" value="Unassembled WGS sequence"/>
</dbReference>
<organism evidence="11 12">
    <name type="scientific">Elysia crispata</name>
    <name type="common">lettuce slug</name>
    <dbReference type="NCBI Taxonomy" id="231223"/>
    <lineage>
        <taxon>Eukaryota</taxon>
        <taxon>Metazoa</taxon>
        <taxon>Spiralia</taxon>
        <taxon>Lophotrochozoa</taxon>
        <taxon>Mollusca</taxon>
        <taxon>Gastropoda</taxon>
        <taxon>Heterobranchia</taxon>
        <taxon>Euthyneura</taxon>
        <taxon>Panpulmonata</taxon>
        <taxon>Sacoglossa</taxon>
        <taxon>Placobranchoidea</taxon>
        <taxon>Plakobranchidae</taxon>
        <taxon>Elysia</taxon>
    </lineage>
</organism>
<dbReference type="AlphaFoldDB" id="A0AAE1DBY2"/>